<organism evidence="2 3">
    <name type="scientific">Caenorhabditis nigoni</name>
    <dbReference type="NCBI Taxonomy" id="1611254"/>
    <lineage>
        <taxon>Eukaryota</taxon>
        <taxon>Metazoa</taxon>
        <taxon>Ecdysozoa</taxon>
        <taxon>Nematoda</taxon>
        <taxon>Chromadorea</taxon>
        <taxon>Rhabditida</taxon>
        <taxon>Rhabditina</taxon>
        <taxon>Rhabditomorpha</taxon>
        <taxon>Rhabditoidea</taxon>
        <taxon>Rhabditidae</taxon>
        <taxon>Peloderinae</taxon>
        <taxon>Caenorhabditis</taxon>
    </lineage>
</organism>
<dbReference type="AlphaFoldDB" id="A0A2G5UCP5"/>
<dbReference type="Proteomes" id="UP000230233">
    <property type="component" value="Chromosome IV"/>
</dbReference>
<comment type="caution">
    <text evidence="2">The sequence shown here is derived from an EMBL/GenBank/DDBJ whole genome shotgun (WGS) entry which is preliminary data.</text>
</comment>
<dbReference type="EMBL" id="PDUG01000004">
    <property type="protein sequence ID" value="PIC37317.1"/>
    <property type="molecule type" value="Genomic_DNA"/>
</dbReference>
<feature type="compositionally biased region" description="Polar residues" evidence="1">
    <location>
        <begin position="82"/>
        <end position="99"/>
    </location>
</feature>
<proteinExistence type="predicted"/>
<feature type="region of interest" description="Disordered" evidence="1">
    <location>
        <begin position="1"/>
        <end position="22"/>
    </location>
</feature>
<protein>
    <submittedName>
        <fullName evidence="2">Uncharacterized protein</fullName>
    </submittedName>
</protein>
<accession>A0A2G5UCP5</accession>
<reference evidence="3" key="1">
    <citation type="submission" date="2017-10" db="EMBL/GenBank/DDBJ databases">
        <title>Rapid genome shrinkage in a self-fertile nematode reveals novel sperm competition proteins.</title>
        <authorList>
            <person name="Yin D."/>
            <person name="Schwarz E.M."/>
            <person name="Thomas C.G."/>
            <person name="Felde R.L."/>
            <person name="Korf I.F."/>
            <person name="Cutter A.D."/>
            <person name="Schartner C.M."/>
            <person name="Ralston E.J."/>
            <person name="Meyer B.J."/>
            <person name="Haag E.S."/>
        </authorList>
    </citation>
    <scope>NUCLEOTIDE SEQUENCE [LARGE SCALE GENOMIC DNA]</scope>
    <source>
        <strain evidence="3">JU1422</strain>
    </source>
</reference>
<evidence type="ECO:0000313" key="2">
    <source>
        <dbReference type="EMBL" id="PIC37317.1"/>
    </source>
</evidence>
<evidence type="ECO:0000256" key="1">
    <source>
        <dbReference type="SAM" id="MobiDB-lite"/>
    </source>
</evidence>
<feature type="region of interest" description="Disordered" evidence="1">
    <location>
        <begin position="53"/>
        <end position="125"/>
    </location>
</feature>
<name>A0A2G5UCP5_9PELO</name>
<keyword evidence="3" id="KW-1185">Reference proteome</keyword>
<evidence type="ECO:0000313" key="3">
    <source>
        <dbReference type="Proteomes" id="UP000230233"/>
    </source>
</evidence>
<sequence length="125" mass="14097">MTMRPFYQHDENIAETTGGPMDQRRWKLELSRFNNCTNHGVPRLANQMQTEKRIGQLESEGSNNCSNHGDPRSANQRRAKNTQETNPNGHAAPTSMQSGTKKESLHSTPACRNLLVTNDESNKLF</sequence>
<gene>
    <name evidence="2" type="primary">Cnig_chr_IV.g15986</name>
    <name evidence="2" type="ORF">B9Z55_015986</name>
</gene>